<dbReference type="Pfam" id="PF00578">
    <property type="entry name" value="AhpC-TSA"/>
    <property type="match status" value="1"/>
</dbReference>
<comment type="caution">
    <text evidence="6">The sequence shown here is derived from an EMBL/GenBank/DDBJ whole genome shotgun (WGS) entry which is preliminary data.</text>
</comment>
<dbReference type="RefSeq" id="WP_183932911.1">
    <property type="nucleotide sequence ID" value="NZ_JACICF010000001.1"/>
</dbReference>
<evidence type="ECO:0000259" key="5">
    <source>
        <dbReference type="PROSITE" id="PS51352"/>
    </source>
</evidence>
<evidence type="ECO:0000313" key="6">
    <source>
        <dbReference type="EMBL" id="MBB3763579.1"/>
    </source>
</evidence>
<dbReference type="GO" id="GO:0015036">
    <property type="term" value="F:disulfide oxidoreductase activity"/>
    <property type="evidence" value="ECO:0007669"/>
    <property type="project" value="InterPro"/>
</dbReference>
<dbReference type="PANTHER" id="PTHR42852">
    <property type="entry name" value="THIOL:DISULFIDE INTERCHANGE PROTEIN DSBE"/>
    <property type="match status" value="1"/>
</dbReference>
<dbReference type="GO" id="GO:0030288">
    <property type="term" value="C:outer membrane-bounded periplasmic space"/>
    <property type="evidence" value="ECO:0007669"/>
    <property type="project" value="InterPro"/>
</dbReference>
<dbReference type="PROSITE" id="PS00194">
    <property type="entry name" value="THIOREDOXIN_1"/>
    <property type="match status" value="1"/>
</dbReference>
<evidence type="ECO:0000256" key="3">
    <source>
        <dbReference type="ARBA" id="ARBA00023157"/>
    </source>
</evidence>
<evidence type="ECO:0000313" key="7">
    <source>
        <dbReference type="Proteomes" id="UP000578569"/>
    </source>
</evidence>
<feature type="domain" description="Thioredoxin" evidence="5">
    <location>
        <begin position="33"/>
        <end position="174"/>
    </location>
</feature>
<keyword evidence="4" id="KW-0676">Redox-active center</keyword>
<keyword evidence="3" id="KW-1015">Disulfide bond</keyword>
<evidence type="ECO:0000256" key="2">
    <source>
        <dbReference type="ARBA" id="ARBA00022748"/>
    </source>
</evidence>
<dbReference type="NCBIfam" id="TIGR00385">
    <property type="entry name" value="dsbE"/>
    <property type="match status" value="1"/>
</dbReference>
<dbReference type="PANTHER" id="PTHR42852:SF6">
    <property type="entry name" value="THIOL:DISULFIDE INTERCHANGE PROTEIN DSBE"/>
    <property type="match status" value="1"/>
</dbReference>
<dbReference type="AlphaFoldDB" id="A0A839YWK9"/>
<dbReference type="InterPro" id="IPR004799">
    <property type="entry name" value="Periplasmic_diS_OxRdtase_DsbE"/>
</dbReference>
<comment type="subcellular location">
    <subcellularLocation>
        <location evidence="1">Cell envelope</location>
    </subcellularLocation>
</comment>
<dbReference type="GO" id="GO:0017004">
    <property type="term" value="P:cytochrome complex assembly"/>
    <property type="evidence" value="ECO:0007669"/>
    <property type="project" value="UniProtKB-KW"/>
</dbReference>
<organism evidence="6 7">
    <name type="scientific">Sphingomicrobium lutaoense</name>
    <dbReference type="NCBI Taxonomy" id="515949"/>
    <lineage>
        <taxon>Bacteria</taxon>
        <taxon>Pseudomonadati</taxon>
        <taxon>Pseudomonadota</taxon>
        <taxon>Alphaproteobacteria</taxon>
        <taxon>Sphingomonadales</taxon>
        <taxon>Sphingomonadaceae</taxon>
        <taxon>Sphingomicrobium</taxon>
    </lineage>
</organism>
<dbReference type="InterPro" id="IPR013766">
    <property type="entry name" value="Thioredoxin_domain"/>
</dbReference>
<dbReference type="InterPro" id="IPR036249">
    <property type="entry name" value="Thioredoxin-like_sf"/>
</dbReference>
<evidence type="ECO:0000256" key="1">
    <source>
        <dbReference type="ARBA" id="ARBA00004196"/>
    </source>
</evidence>
<dbReference type="InterPro" id="IPR017937">
    <property type="entry name" value="Thioredoxin_CS"/>
</dbReference>
<dbReference type="Proteomes" id="UP000578569">
    <property type="component" value="Unassembled WGS sequence"/>
</dbReference>
<dbReference type="GO" id="GO:0016209">
    <property type="term" value="F:antioxidant activity"/>
    <property type="evidence" value="ECO:0007669"/>
    <property type="project" value="InterPro"/>
</dbReference>
<reference evidence="6 7" key="1">
    <citation type="submission" date="2020-08" db="EMBL/GenBank/DDBJ databases">
        <title>Genomic Encyclopedia of Type Strains, Phase IV (KMG-IV): sequencing the most valuable type-strain genomes for metagenomic binning, comparative biology and taxonomic classification.</title>
        <authorList>
            <person name="Goeker M."/>
        </authorList>
    </citation>
    <scope>NUCLEOTIDE SEQUENCE [LARGE SCALE GENOMIC DNA]</scope>
    <source>
        <strain evidence="6 7">DSM 24194</strain>
    </source>
</reference>
<dbReference type="SUPFAM" id="SSF52833">
    <property type="entry name" value="Thioredoxin-like"/>
    <property type="match status" value="1"/>
</dbReference>
<dbReference type="CDD" id="cd03010">
    <property type="entry name" value="TlpA_like_DsbE"/>
    <property type="match status" value="1"/>
</dbReference>
<sequence>MVRRFLPLLLLLSFVGIAIWALTAEREEQVRSKLVGQPVPAFALEPAIEGKPGLSSADLAQSEGPRLVNIFASWCLPCKAEAPLLDALAGEGVPIDGIAVRDRPSDILAFLDEHGDPFERLGNDPRSEAMIALGASGVPETFIVDGRGVIRYHHQGPLMPADLPALRAAWEEAR</sequence>
<keyword evidence="7" id="KW-1185">Reference proteome</keyword>
<dbReference type="EMBL" id="JACICF010000001">
    <property type="protein sequence ID" value="MBB3763579.1"/>
    <property type="molecule type" value="Genomic_DNA"/>
</dbReference>
<keyword evidence="2" id="KW-0201">Cytochrome c-type biogenesis</keyword>
<dbReference type="Gene3D" id="3.40.30.10">
    <property type="entry name" value="Glutaredoxin"/>
    <property type="match status" value="1"/>
</dbReference>
<dbReference type="InterPro" id="IPR000866">
    <property type="entry name" value="AhpC/TSA"/>
</dbReference>
<dbReference type="InterPro" id="IPR050553">
    <property type="entry name" value="Thioredoxin_ResA/DsbE_sf"/>
</dbReference>
<name>A0A839YWK9_9SPHN</name>
<accession>A0A839YWK9</accession>
<dbReference type="PROSITE" id="PS51352">
    <property type="entry name" value="THIOREDOXIN_2"/>
    <property type="match status" value="1"/>
</dbReference>
<gene>
    <name evidence="6" type="ORF">FHS50_000602</name>
</gene>
<protein>
    <submittedName>
        <fullName evidence="6">Cytochrome c biogenesis protein CcmG/thiol:disulfide interchange protein DsbE</fullName>
    </submittedName>
</protein>
<evidence type="ECO:0000256" key="4">
    <source>
        <dbReference type="ARBA" id="ARBA00023284"/>
    </source>
</evidence>
<proteinExistence type="predicted"/>